<reference evidence="3" key="1">
    <citation type="journal article" date="2019" name="Int. J. Syst. Evol. Microbiol.">
        <title>The Global Catalogue of Microorganisms (GCM) 10K type strain sequencing project: providing services to taxonomists for standard genome sequencing and annotation.</title>
        <authorList>
            <consortium name="The Broad Institute Genomics Platform"/>
            <consortium name="The Broad Institute Genome Sequencing Center for Infectious Disease"/>
            <person name="Wu L."/>
            <person name="Ma J."/>
        </authorList>
    </citation>
    <scope>NUCLEOTIDE SEQUENCE [LARGE SCALE GENOMIC DNA]</scope>
    <source>
        <strain evidence="3">CCUG 53270</strain>
    </source>
</reference>
<dbReference type="Proteomes" id="UP001597180">
    <property type="component" value="Unassembled WGS sequence"/>
</dbReference>
<gene>
    <name evidence="2" type="ORF">ACFQ4B_25795</name>
</gene>
<dbReference type="InterPro" id="IPR029058">
    <property type="entry name" value="AB_hydrolase_fold"/>
</dbReference>
<feature type="domain" description="Acetyl xylan esterase" evidence="1">
    <location>
        <begin position="1"/>
        <end position="313"/>
    </location>
</feature>
<sequence length="320" mass="36008">MGYLDRKIKELYQYTPELTAPADLHLYWSKTLEEWATQGKVEAERVQVSTTMRGVQAYQVHYKGYDDTRVSGWYLVPSMWQEAAYPCVVMFHGYSGSSGLPESYASWLLAGMAVFAIDLRGQTGGTGDLLPQEGGMAKGWITKGIDDKDTCYYKALVIDCLRAVDWVSEQPEVDPNRIGVAGASQGGGLAMILSALSRKPSFAIADIPNMCHMDWGIFHSTGSLTEAAEYVSRYPERWQKVMRTLSYFDNMNLADRIEIPIMVSVSMKDPVCMPETVFAAYNHIQSEKELHIYPFRGHSTGEQHLRKVLEFAQRQIARTS</sequence>
<evidence type="ECO:0000313" key="3">
    <source>
        <dbReference type="Proteomes" id="UP001597180"/>
    </source>
</evidence>
<proteinExistence type="predicted"/>
<name>A0ABW3URJ2_9BACL</name>
<comment type="caution">
    <text evidence="2">The sequence shown here is derived from an EMBL/GenBank/DDBJ whole genome shotgun (WGS) entry which is preliminary data.</text>
</comment>
<accession>A0ABW3URJ2</accession>
<dbReference type="InterPro" id="IPR008391">
    <property type="entry name" value="AXE1_dom"/>
</dbReference>
<dbReference type="EMBL" id="JBHTLU010000035">
    <property type="protein sequence ID" value="MFD1223538.1"/>
    <property type="molecule type" value="Genomic_DNA"/>
</dbReference>
<dbReference type="InterPro" id="IPR039069">
    <property type="entry name" value="CE7"/>
</dbReference>
<dbReference type="Pfam" id="PF05448">
    <property type="entry name" value="AXE1"/>
    <property type="match status" value="1"/>
</dbReference>
<protein>
    <submittedName>
        <fullName evidence="2">Acetylxylan esterase</fullName>
    </submittedName>
</protein>
<dbReference type="PANTHER" id="PTHR40111:SF1">
    <property type="entry name" value="CEPHALOSPORIN-C DEACETYLASE"/>
    <property type="match status" value="1"/>
</dbReference>
<keyword evidence="3" id="KW-1185">Reference proteome</keyword>
<dbReference type="RefSeq" id="WP_345590794.1">
    <property type="nucleotide sequence ID" value="NZ_BAABJG010000024.1"/>
</dbReference>
<dbReference type="SUPFAM" id="SSF53474">
    <property type="entry name" value="alpha/beta-Hydrolases"/>
    <property type="match status" value="1"/>
</dbReference>
<dbReference type="Gene3D" id="3.40.50.1820">
    <property type="entry name" value="alpha/beta hydrolase"/>
    <property type="match status" value="1"/>
</dbReference>
<dbReference type="PANTHER" id="PTHR40111">
    <property type="entry name" value="CEPHALOSPORIN-C DEACETYLASE"/>
    <property type="match status" value="1"/>
</dbReference>
<organism evidence="2 3">
    <name type="scientific">Paenibacillus vulneris</name>
    <dbReference type="NCBI Taxonomy" id="1133364"/>
    <lineage>
        <taxon>Bacteria</taxon>
        <taxon>Bacillati</taxon>
        <taxon>Bacillota</taxon>
        <taxon>Bacilli</taxon>
        <taxon>Bacillales</taxon>
        <taxon>Paenibacillaceae</taxon>
        <taxon>Paenibacillus</taxon>
    </lineage>
</organism>
<evidence type="ECO:0000313" key="2">
    <source>
        <dbReference type="EMBL" id="MFD1223538.1"/>
    </source>
</evidence>
<evidence type="ECO:0000259" key="1">
    <source>
        <dbReference type="Pfam" id="PF05448"/>
    </source>
</evidence>